<gene>
    <name evidence="2" type="ORF">SAMN05216249_10348</name>
</gene>
<dbReference type="PANTHER" id="PTHR40076:SF1">
    <property type="entry name" value="MEMBRANE PROTEIN"/>
    <property type="match status" value="1"/>
</dbReference>
<feature type="transmembrane region" description="Helical" evidence="1">
    <location>
        <begin position="142"/>
        <end position="165"/>
    </location>
</feature>
<feature type="transmembrane region" description="Helical" evidence="1">
    <location>
        <begin position="55"/>
        <end position="79"/>
    </location>
</feature>
<keyword evidence="1" id="KW-0472">Membrane</keyword>
<reference evidence="2 3" key="1">
    <citation type="submission" date="2016-10" db="EMBL/GenBank/DDBJ databases">
        <authorList>
            <person name="de Groot N.N."/>
        </authorList>
    </citation>
    <scope>NUCLEOTIDE SEQUENCE [LARGE SCALE GENOMIC DNA]</scope>
    <source>
        <strain evidence="2 3">DSM 5522</strain>
    </source>
</reference>
<sequence length="247" mass="29230">MKRKISDFRNMAREELLGNYLIPSFSVLSMALFVCCLSSPFYFTVYNVNNVASIVIFYVATFMINIISRLFFIGILYILMQITRHEKTSFANLLYAFTHKPDRFIKAIIFLLLIGIVVGLPLDILDYFSNKISFMNNDFSHIIILFLHMIIRLIIFLLFMPVYLLMIDNQEIKGMEAVKKSFFLMKGHRKNLFLLVMSFFGWLLLGIISFGFAFLWVTPYFFTSVIYYYYYITNQIPESETYKEYYV</sequence>
<name>A0A1I0W4P5_9FIRM</name>
<protein>
    <submittedName>
        <fullName evidence="2">Uncharacterized membrane protein</fullName>
    </submittedName>
</protein>
<evidence type="ECO:0000313" key="3">
    <source>
        <dbReference type="Proteomes" id="UP000198838"/>
    </source>
</evidence>
<keyword evidence="3" id="KW-1185">Reference proteome</keyword>
<dbReference type="PANTHER" id="PTHR40076">
    <property type="entry name" value="MEMBRANE PROTEIN-RELATED"/>
    <property type="match status" value="1"/>
</dbReference>
<feature type="transmembrane region" description="Helical" evidence="1">
    <location>
        <begin position="192"/>
        <end position="217"/>
    </location>
</feature>
<proteinExistence type="predicted"/>
<dbReference type="Pfam" id="PF06161">
    <property type="entry name" value="DUF975"/>
    <property type="match status" value="1"/>
</dbReference>
<dbReference type="InterPro" id="IPR010380">
    <property type="entry name" value="DUF975"/>
</dbReference>
<keyword evidence="1" id="KW-1133">Transmembrane helix</keyword>
<organism evidence="2 3">
    <name type="scientific">Acetitomaculum ruminis DSM 5522</name>
    <dbReference type="NCBI Taxonomy" id="1120918"/>
    <lineage>
        <taxon>Bacteria</taxon>
        <taxon>Bacillati</taxon>
        <taxon>Bacillota</taxon>
        <taxon>Clostridia</taxon>
        <taxon>Lachnospirales</taxon>
        <taxon>Lachnospiraceae</taxon>
        <taxon>Acetitomaculum</taxon>
    </lineage>
</organism>
<keyword evidence="1" id="KW-0812">Transmembrane</keyword>
<evidence type="ECO:0000256" key="1">
    <source>
        <dbReference type="SAM" id="Phobius"/>
    </source>
</evidence>
<dbReference type="EMBL" id="FOJY01000003">
    <property type="protein sequence ID" value="SFA83043.1"/>
    <property type="molecule type" value="Genomic_DNA"/>
</dbReference>
<evidence type="ECO:0000313" key="2">
    <source>
        <dbReference type="EMBL" id="SFA83043.1"/>
    </source>
</evidence>
<accession>A0A1I0W4P5</accession>
<dbReference type="OrthoDB" id="9784844at2"/>
<feature type="transmembrane region" description="Helical" evidence="1">
    <location>
        <begin position="20"/>
        <end position="43"/>
    </location>
</feature>
<feature type="transmembrane region" description="Helical" evidence="1">
    <location>
        <begin position="104"/>
        <end position="122"/>
    </location>
</feature>
<dbReference type="STRING" id="1120918.SAMN05216249_10348"/>
<dbReference type="AlphaFoldDB" id="A0A1I0W4P5"/>
<dbReference type="Proteomes" id="UP000198838">
    <property type="component" value="Unassembled WGS sequence"/>
</dbReference>
<dbReference type="RefSeq" id="WP_092870459.1">
    <property type="nucleotide sequence ID" value="NZ_FOJY01000003.1"/>
</dbReference>